<sequence length="276" mass="32107">MAFQRILAINELVEMIGVNLDVESLISARRASAAFRNQALAARALRHKLLLSPNNSQAFVWKYHRMLLPGSMDECETVEKVAYRIYDSPRETYFTIKTPNPAILKRTHEPEYYRDISADLGNLLAALHAVKDRLHRYSGYDAPIGPRYYQQPTTCLPGIDRLDVRLRFFPSELDTDSIYYNMFLFHEHTPNVTVHYQLNNWQAGGEYWWNMEQITNPQGVRMRDVVQYLRWRVPQCDTGGEWAVQISVPGAIFPSEREMAMVDDGEEHEEWVARHT</sequence>
<reference evidence="1 2" key="1">
    <citation type="journal article" date="2023" name="G3 (Bethesda)">
        <title>A chromosome-level genome assembly of Zasmidium syzygii isolated from banana leaves.</title>
        <authorList>
            <person name="van Westerhoven A.C."/>
            <person name="Mehrabi R."/>
            <person name="Talebi R."/>
            <person name="Steentjes M.B.F."/>
            <person name="Corcolon B."/>
            <person name="Chong P.A."/>
            <person name="Kema G.H.J."/>
            <person name="Seidl M.F."/>
        </authorList>
    </citation>
    <scope>NUCLEOTIDE SEQUENCE [LARGE SCALE GENOMIC DNA]</scope>
    <source>
        <strain evidence="1 2">P124</strain>
    </source>
</reference>
<accession>A0ABR0EGP3</accession>
<keyword evidence="2" id="KW-1185">Reference proteome</keyword>
<evidence type="ECO:0000313" key="2">
    <source>
        <dbReference type="Proteomes" id="UP001305779"/>
    </source>
</evidence>
<dbReference type="Proteomes" id="UP001305779">
    <property type="component" value="Unassembled WGS sequence"/>
</dbReference>
<organism evidence="1 2">
    <name type="scientific">Zasmidium cellare</name>
    <name type="common">Wine cellar mold</name>
    <name type="synonym">Racodium cellare</name>
    <dbReference type="NCBI Taxonomy" id="395010"/>
    <lineage>
        <taxon>Eukaryota</taxon>
        <taxon>Fungi</taxon>
        <taxon>Dikarya</taxon>
        <taxon>Ascomycota</taxon>
        <taxon>Pezizomycotina</taxon>
        <taxon>Dothideomycetes</taxon>
        <taxon>Dothideomycetidae</taxon>
        <taxon>Mycosphaerellales</taxon>
        <taxon>Mycosphaerellaceae</taxon>
        <taxon>Zasmidium</taxon>
    </lineage>
</organism>
<dbReference type="EMBL" id="JAXOVC010000006">
    <property type="protein sequence ID" value="KAK4500677.1"/>
    <property type="molecule type" value="Genomic_DNA"/>
</dbReference>
<comment type="caution">
    <text evidence="1">The sequence shown here is derived from an EMBL/GenBank/DDBJ whole genome shotgun (WGS) entry which is preliminary data.</text>
</comment>
<evidence type="ECO:0000313" key="1">
    <source>
        <dbReference type="EMBL" id="KAK4500677.1"/>
    </source>
</evidence>
<protein>
    <submittedName>
        <fullName evidence="1">Uncharacterized protein</fullName>
    </submittedName>
</protein>
<name>A0ABR0EGP3_ZASCE</name>
<proteinExistence type="predicted"/>
<gene>
    <name evidence="1" type="ORF">PRZ48_008866</name>
</gene>